<dbReference type="PANTHER" id="PTHR43150">
    <property type="entry name" value="HYPERKINETIC, ISOFORM M"/>
    <property type="match status" value="1"/>
</dbReference>
<dbReference type="EMBL" id="JAEPRE010000186">
    <property type="protein sequence ID" value="KAG2230736.1"/>
    <property type="molecule type" value="Genomic_DNA"/>
</dbReference>
<dbReference type="InterPro" id="IPR036812">
    <property type="entry name" value="NAD(P)_OxRdtase_dom_sf"/>
</dbReference>
<reference evidence="6" key="1">
    <citation type="submission" date="2021-01" db="EMBL/GenBank/DDBJ databases">
        <title>Metabolic potential, ecology and presence of endohyphal bacteria is reflected in genomic diversity of Mucoromycotina.</title>
        <authorList>
            <person name="Muszewska A."/>
            <person name="Okrasinska A."/>
            <person name="Steczkiewicz K."/>
            <person name="Drgas O."/>
            <person name="Orlowska M."/>
            <person name="Perlinska-Lenart U."/>
            <person name="Aleksandrzak-Piekarczyk T."/>
            <person name="Szatraj K."/>
            <person name="Zielenkiewicz U."/>
            <person name="Pilsyk S."/>
            <person name="Malc E."/>
            <person name="Mieczkowski P."/>
            <person name="Kruszewska J.S."/>
            <person name="Biernat P."/>
            <person name="Pawlowska J."/>
        </authorList>
    </citation>
    <scope>NUCLEOTIDE SEQUENCE</scope>
    <source>
        <strain evidence="6">WA0000018081</strain>
    </source>
</reference>
<dbReference type="SUPFAM" id="SSF51430">
    <property type="entry name" value="NAD(P)-linked oxidoreductase"/>
    <property type="match status" value="1"/>
</dbReference>
<dbReference type="InterPro" id="IPR005399">
    <property type="entry name" value="K_chnl_volt-dep_bsu_KCNAB-rel"/>
</dbReference>
<keyword evidence="4" id="KW-0732">Signal</keyword>
<proteinExistence type="inferred from homology"/>
<name>A0A8H7VQ80_9FUNG</name>
<dbReference type="InterPro" id="IPR000400">
    <property type="entry name" value="Glyco_hydro_46"/>
</dbReference>
<evidence type="ECO:0000259" key="5">
    <source>
        <dbReference type="Pfam" id="PF00248"/>
    </source>
</evidence>
<dbReference type="Gene3D" id="3.20.20.100">
    <property type="entry name" value="NADP-dependent oxidoreductase domain"/>
    <property type="match status" value="1"/>
</dbReference>
<sequence>MRITIYLLSLIALPYVLAASSYCKGSFSPTKSICAKFQFDKLKETGQCTDSKKKPSGKFKGIKLSNCTTFYDTSKLPNQKIDSQASKMAELITNVFENGNTKMGYAAVEKLGDCRGYTSGYIGFTTGTNDAYAVVKEYVKRVPKSTLRTYLPELKRLSNFLFGDPKRDDTSKLKGFPTAWKTATCKDPIFIRTQLDVGEAMYMKPALKYAASVGVKSNLGKAIFYDTIVQHGWQYVEPSINLPRILHLTGARKSKESEKAYLTRFLTTRRQLMCCYPGNVWNSSADRVADLQSLVDKWSQNEKLRNPVTLKIYGAKITGKEDLLRDSQRCGQISPEQTSEIVKTALELGVNHFDVAESHAGGQAEIDLGLALRNQKGLRRSDFVLSTKVFWGGKGPNDRGLSRKHVFEGTVACLQRLQLDYVDILYAQRPDPDTPMEEIVRAFNWCIDKGMALYWGTSEWPSYLITEAMNVASRLQLIAPITESPQYNMLNRERVEKEYLPMYQKYNLGTCIWSPLASGLLSGKYNDGNIPPYTRLAIQDHPVINRLRSGFFSEEGRRKLEKIKMMCGIAKRIGCTPAQLGIAWCLKNQNVTSVIIGASTPAQAKEDILALGVRKLLTDEIMVDLDRLLANKPEVVFDFRKS</sequence>
<protein>
    <recommendedName>
        <fullName evidence="5">NADP-dependent oxidoreductase domain-containing protein</fullName>
    </recommendedName>
</protein>
<dbReference type="GO" id="GO:0005576">
    <property type="term" value="C:extracellular region"/>
    <property type="evidence" value="ECO:0007669"/>
    <property type="project" value="InterPro"/>
</dbReference>
<dbReference type="GO" id="GO:0016491">
    <property type="term" value="F:oxidoreductase activity"/>
    <property type="evidence" value="ECO:0007669"/>
    <property type="project" value="UniProtKB-KW"/>
</dbReference>
<evidence type="ECO:0000313" key="6">
    <source>
        <dbReference type="EMBL" id="KAG2230736.1"/>
    </source>
</evidence>
<dbReference type="SUPFAM" id="SSF53955">
    <property type="entry name" value="Lysozyme-like"/>
    <property type="match status" value="1"/>
</dbReference>
<dbReference type="Pfam" id="PF01374">
    <property type="entry name" value="Glyco_hydro_46"/>
    <property type="match status" value="1"/>
</dbReference>
<feature type="signal peptide" evidence="4">
    <location>
        <begin position="1"/>
        <end position="18"/>
    </location>
</feature>
<dbReference type="PRINTS" id="PR01577">
    <property type="entry name" value="KCNABCHANNEL"/>
</dbReference>
<gene>
    <name evidence="6" type="ORF">INT48_004789</name>
</gene>
<dbReference type="InterPro" id="IPR023210">
    <property type="entry name" value="NADP_OxRdtase_dom"/>
</dbReference>
<keyword evidence="7" id="KW-1185">Reference proteome</keyword>
<keyword evidence="2" id="KW-0521">NADP</keyword>
<evidence type="ECO:0000313" key="7">
    <source>
        <dbReference type="Proteomes" id="UP000613177"/>
    </source>
</evidence>
<dbReference type="GO" id="GO:0016977">
    <property type="term" value="F:chitosanase activity"/>
    <property type="evidence" value="ECO:0007669"/>
    <property type="project" value="InterPro"/>
</dbReference>
<comment type="similarity">
    <text evidence="1">Belongs to the shaker potassium channel beta subunit family.</text>
</comment>
<evidence type="ECO:0000256" key="3">
    <source>
        <dbReference type="ARBA" id="ARBA00023002"/>
    </source>
</evidence>
<dbReference type="InterPro" id="IPR023346">
    <property type="entry name" value="Lysozyme-like_dom_sf"/>
</dbReference>
<dbReference type="Gene3D" id="3.30.386.10">
    <property type="entry name" value="Chitosanase, subunit A, domain 2"/>
    <property type="match status" value="1"/>
</dbReference>
<dbReference type="Pfam" id="PF00248">
    <property type="entry name" value="Aldo_ket_red"/>
    <property type="match status" value="1"/>
</dbReference>
<dbReference type="GO" id="GO:0005975">
    <property type="term" value="P:carbohydrate metabolic process"/>
    <property type="evidence" value="ECO:0007669"/>
    <property type="project" value="InterPro"/>
</dbReference>
<dbReference type="Gene3D" id="1.20.141.10">
    <property type="entry name" value="Chitosanase, subunit A, domain 1"/>
    <property type="match status" value="1"/>
</dbReference>
<evidence type="ECO:0000256" key="4">
    <source>
        <dbReference type="SAM" id="SignalP"/>
    </source>
</evidence>
<dbReference type="InterPro" id="IPR023099">
    <property type="entry name" value="Glyco_hydro_46_N"/>
</dbReference>
<evidence type="ECO:0000256" key="2">
    <source>
        <dbReference type="ARBA" id="ARBA00022857"/>
    </source>
</evidence>
<dbReference type="CDD" id="cd00978">
    <property type="entry name" value="chitosanase_GH46"/>
    <property type="match status" value="1"/>
</dbReference>
<comment type="caution">
    <text evidence="6">The sequence shown here is derived from an EMBL/GenBank/DDBJ whole genome shotgun (WGS) entry which is preliminary data.</text>
</comment>
<feature type="chain" id="PRO_5034362710" description="NADP-dependent oxidoreductase domain-containing protein" evidence="4">
    <location>
        <begin position="19"/>
        <end position="642"/>
    </location>
</feature>
<accession>A0A8H7VQ80</accession>
<dbReference type="AlphaFoldDB" id="A0A8H7VQ80"/>
<dbReference type="PANTHER" id="PTHR43150:SF2">
    <property type="entry name" value="HYPERKINETIC, ISOFORM M"/>
    <property type="match status" value="1"/>
</dbReference>
<dbReference type="Proteomes" id="UP000613177">
    <property type="component" value="Unassembled WGS sequence"/>
</dbReference>
<organism evidence="6 7">
    <name type="scientific">Thamnidium elegans</name>
    <dbReference type="NCBI Taxonomy" id="101142"/>
    <lineage>
        <taxon>Eukaryota</taxon>
        <taxon>Fungi</taxon>
        <taxon>Fungi incertae sedis</taxon>
        <taxon>Mucoromycota</taxon>
        <taxon>Mucoromycotina</taxon>
        <taxon>Mucoromycetes</taxon>
        <taxon>Mucorales</taxon>
        <taxon>Mucorineae</taxon>
        <taxon>Mucoraceae</taxon>
        <taxon>Thamnidium</taxon>
    </lineage>
</organism>
<feature type="domain" description="NADP-dependent oxidoreductase" evidence="5">
    <location>
        <begin position="331"/>
        <end position="626"/>
    </location>
</feature>
<evidence type="ECO:0000256" key="1">
    <source>
        <dbReference type="ARBA" id="ARBA00006515"/>
    </source>
</evidence>
<keyword evidence="3" id="KW-0560">Oxidoreductase</keyword>